<reference evidence="2" key="1">
    <citation type="submission" date="2022-06" db="EMBL/GenBank/DDBJ databases">
        <title>Isolation of gut microbiota from human fecal samples.</title>
        <authorList>
            <person name="Pamer E.G."/>
            <person name="Barat B."/>
            <person name="Waligurski E."/>
            <person name="Medina S."/>
            <person name="Paddock L."/>
            <person name="Mostad J."/>
        </authorList>
    </citation>
    <scope>NUCLEOTIDE SEQUENCE</scope>
    <source>
        <strain evidence="2">DFI.9.91</strain>
    </source>
</reference>
<dbReference type="Proteomes" id="UP001204562">
    <property type="component" value="Unassembled WGS sequence"/>
</dbReference>
<dbReference type="AlphaFoldDB" id="A0AAW5JLW8"/>
<accession>A0AAW5JLW8</accession>
<comment type="caution">
    <text evidence="2">The sequence shown here is derived from an EMBL/GenBank/DDBJ whole genome shotgun (WGS) entry which is preliminary data.</text>
</comment>
<organism evidence="2 3">
    <name type="scientific">Intestinimonas massiliensis</name>
    <name type="common">ex Afouda et al. 2020</name>
    <dbReference type="NCBI Taxonomy" id="1673721"/>
    <lineage>
        <taxon>Bacteria</taxon>
        <taxon>Bacillati</taxon>
        <taxon>Bacillota</taxon>
        <taxon>Clostridia</taxon>
        <taxon>Eubacteriales</taxon>
        <taxon>Intestinimonas</taxon>
    </lineage>
</organism>
<evidence type="ECO:0000313" key="2">
    <source>
        <dbReference type="EMBL" id="MCQ4769546.1"/>
    </source>
</evidence>
<name>A0AAW5JLW8_9FIRM</name>
<feature type="region of interest" description="Disordered" evidence="1">
    <location>
        <begin position="235"/>
        <end position="279"/>
    </location>
</feature>
<dbReference type="EMBL" id="JANFYS010000004">
    <property type="protein sequence ID" value="MCQ4769546.1"/>
    <property type="molecule type" value="Genomic_DNA"/>
</dbReference>
<protein>
    <submittedName>
        <fullName evidence="2">Uncharacterized protein</fullName>
    </submittedName>
</protein>
<evidence type="ECO:0000313" key="3">
    <source>
        <dbReference type="Proteomes" id="UP001204562"/>
    </source>
</evidence>
<evidence type="ECO:0000256" key="1">
    <source>
        <dbReference type="SAM" id="MobiDB-lite"/>
    </source>
</evidence>
<gene>
    <name evidence="2" type="ORF">NE579_03565</name>
</gene>
<sequence>MRIEALGPSRDIGKGPFPEGAYFEVLGDTGFRFTGRFRNNYFPGDSFSKGKDASAVRMQIHAVTEVPELFVHVEGLGSHVDLYMIMTLKLEEVADLGLEGLIVAVVPDHTDLIQQKEGVSFRDKITQVLYLKMSDTRHKQFFHVGIDNPALFEMLPGQLHKVGRFTGALLTKDKIELVGVQIFPGSKVPQKGETNQQSNQYISNHIILQLGTKPGPAKAWGRALFLSAAGVQEAGEHPNTQTTQGDSDTEQQEDGFLGNGGGNSADPANSGGEYRSDSGEQFSHVFSSFHFTCFINC</sequence>
<proteinExistence type="predicted"/>